<dbReference type="AlphaFoldDB" id="A0A0D6JBS0"/>
<feature type="active site" evidence="3">
    <location>
        <position position="261"/>
    </location>
</feature>
<dbReference type="EMBL" id="LN829119">
    <property type="protein sequence ID" value="CPR16382.1"/>
    <property type="molecule type" value="Genomic_DNA"/>
</dbReference>
<feature type="active site" evidence="3">
    <location>
        <position position="121"/>
    </location>
</feature>
<dbReference type="NCBIfam" id="NF006829">
    <property type="entry name" value="PRK09352.1"/>
    <property type="match status" value="1"/>
</dbReference>
<dbReference type="Pfam" id="PF08541">
    <property type="entry name" value="ACP_syn_III_C"/>
    <property type="match status" value="1"/>
</dbReference>
<protein>
    <recommendedName>
        <fullName evidence="3">3-oxopimeloyl-[acyl-carrier-protein] synthase</fullName>
        <shortName evidence="3">3-oxopimeloyl-[ACP] synthase</shortName>
        <ecNumber evidence="3">2.3.1.-</ecNumber>
    </recommendedName>
</protein>
<dbReference type="PANTHER" id="PTHR34069">
    <property type="entry name" value="3-OXOACYL-[ACYL-CARRIER-PROTEIN] SYNTHASE 3"/>
    <property type="match status" value="1"/>
</dbReference>
<dbReference type="Pfam" id="PF08545">
    <property type="entry name" value="ACP_syn_III"/>
    <property type="match status" value="1"/>
</dbReference>
<keyword evidence="2 3" id="KW-0012">Acyltransferase</keyword>
<feature type="domain" description="Beta-ketoacyl-[acyl-carrier-protein] synthase III C-terminal" evidence="4">
    <location>
        <begin position="245"/>
        <end position="333"/>
    </location>
</feature>
<evidence type="ECO:0000256" key="3">
    <source>
        <dbReference type="HAMAP-Rule" id="MF_02249"/>
    </source>
</evidence>
<dbReference type="KEGG" id="fil:BN1229_v1_0781"/>
<reference evidence="7" key="1">
    <citation type="submission" date="2015-02" db="EMBL/GenBank/DDBJ databases">
        <authorList>
            <person name="Chooi Y.-H."/>
        </authorList>
    </citation>
    <scope>NUCLEOTIDE SEQUENCE [LARGE SCALE GENOMIC DNA]</scope>
    <source>
        <strain evidence="7">strain Y</strain>
    </source>
</reference>
<keyword evidence="7" id="KW-1185">Reference proteome</keyword>
<dbReference type="GO" id="GO:0006633">
    <property type="term" value="P:fatty acid biosynthetic process"/>
    <property type="evidence" value="ECO:0007669"/>
    <property type="project" value="InterPro"/>
</dbReference>
<dbReference type="SUPFAM" id="SSF53901">
    <property type="entry name" value="Thiolase-like"/>
    <property type="match status" value="1"/>
</dbReference>
<dbReference type="GO" id="GO:0009102">
    <property type="term" value="P:biotin biosynthetic process"/>
    <property type="evidence" value="ECO:0007669"/>
    <property type="project" value="UniProtKB-UniRule"/>
</dbReference>
<evidence type="ECO:0000313" key="7">
    <source>
        <dbReference type="Proteomes" id="UP000033187"/>
    </source>
</evidence>
<keyword evidence="3" id="KW-0093">Biotin biosynthesis</keyword>
<dbReference type="GO" id="GO:0044550">
    <property type="term" value="P:secondary metabolite biosynthetic process"/>
    <property type="evidence" value="ECO:0007669"/>
    <property type="project" value="TreeGrafter"/>
</dbReference>
<name>A0A0D6JBS0_9HYPH</name>
<dbReference type="InterPro" id="IPR016039">
    <property type="entry name" value="Thiolase-like"/>
</dbReference>
<proteinExistence type="inferred from homology"/>
<dbReference type="RefSeq" id="WP_046476732.1">
    <property type="nucleotide sequence ID" value="NZ_LN829118.1"/>
</dbReference>
<dbReference type="Gene3D" id="3.40.47.10">
    <property type="match status" value="1"/>
</dbReference>
<dbReference type="HAMAP" id="MF_02249">
    <property type="entry name" value="BioZ"/>
    <property type="match status" value="1"/>
</dbReference>
<dbReference type="OrthoDB" id="9815506at2"/>
<evidence type="ECO:0000313" key="6">
    <source>
        <dbReference type="EMBL" id="CPR16382.1"/>
    </source>
</evidence>
<dbReference type="NCBIfam" id="NF004623">
    <property type="entry name" value="PRK05963.1"/>
    <property type="match status" value="1"/>
</dbReference>
<accession>A0A0D6JBS0</accession>
<dbReference type="InterPro" id="IPR013751">
    <property type="entry name" value="ACP_syn_III_N"/>
</dbReference>
<sequence>MSVAGSRNSIGVEIAGLGHYAPERIVTNAEIEQQLGLEAGWIERRTGIRSRRWAHDDQALSDIAIAAGERALERAGLARKDVGLLLLATSTPDHLLPPSAPLVAHRLGLSRAGGIDMAGACAGFVYALSLADSFVRTRRVPVLVIAGNILSRRINPEERASAILFADAAGAVLLAPSSRENAGVIGCELASEGDGYDLIKIPSGGSRQPFRMGLDPIETLMSLSDGRAVFQKAVAMMTDTSRAALTQAGLSISDIDHWIPHQANARIIEAVRGRLGCSADQVISTVPDYANSSAASIPFTLSKGAEARDYRSSQVVLFSAAGAGLTGGAVVFRL</sequence>
<dbReference type="GO" id="GO:0004315">
    <property type="term" value="F:3-oxoacyl-[acyl-carrier-protein] synthase activity"/>
    <property type="evidence" value="ECO:0007669"/>
    <property type="project" value="InterPro"/>
</dbReference>
<feature type="domain" description="Beta-ketoacyl-[acyl-carrier-protein] synthase III N-terminal" evidence="5">
    <location>
        <begin position="115"/>
        <end position="193"/>
    </location>
</feature>
<dbReference type="UniPathway" id="UPA00078"/>
<comment type="similarity">
    <text evidence="3">Belongs to the thiolase-like superfamily. BioZ family.</text>
</comment>
<dbReference type="PANTHER" id="PTHR34069:SF2">
    <property type="entry name" value="BETA-KETOACYL-[ACYL-CARRIER-PROTEIN] SYNTHASE III"/>
    <property type="match status" value="1"/>
</dbReference>
<gene>
    <name evidence="3" type="primary">bioZ</name>
    <name evidence="6" type="ORF">YBN1229_v1_0785</name>
</gene>
<comment type="catalytic activity">
    <reaction evidence="3">
        <text>glutaryl-CoA + malonyl-[ACP] + H(+) = 3-oxo-6-carboxyhexanoyl-[ACP] + CO2 + CoA</text>
        <dbReference type="Rhea" id="RHEA:67904"/>
        <dbReference type="Rhea" id="RHEA-COMP:9623"/>
        <dbReference type="Rhea" id="RHEA-COMP:17387"/>
        <dbReference type="ChEBI" id="CHEBI:15378"/>
        <dbReference type="ChEBI" id="CHEBI:16526"/>
        <dbReference type="ChEBI" id="CHEBI:57287"/>
        <dbReference type="ChEBI" id="CHEBI:57378"/>
        <dbReference type="ChEBI" id="CHEBI:78449"/>
        <dbReference type="ChEBI" id="CHEBI:176519"/>
    </reaction>
</comment>
<evidence type="ECO:0000259" key="5">
    <source>
        <dbReference type="Pfam" id="PF08545"/>
    </source>
</evidence>
<keyword evidence="1 3" id="KW-0808">Transferase</keyword>
<dbReference type="InterPro" id="IPR013747">
    <property type="entry name" value="ACP_syn_III_C"/>
</dbReference>
<dbReference type="InterPro" id="IPR046403">
    <property type="entry name" value="BioZ"/>
</dbReference>
<evidence type="ECO:0000259" key="4">
    <source>
        <dbReference type="Pfam" id="PF08541"/>
    </source>
</evidence>
<dbReference type="KEGG" id="fiy:BN1229_v1_0785"/>
<evidence type="ECO:0000256" key="2">
    <source>
        <dbReference type="ARBA" id="ARBA00023315"/>
    </source>
</evidence>
<dbReference type="Proteomes" id="UP000033187">
    <property type="component" value="Chromosome 1"/>
</dbReference>
<organism evidence="6 7">
    <name type="scientific">Candidatus Filomicrobium marinum</name>
    <dbReference type="NCBI Taxonomy" id="1608628"/>
    <lineage>
        <taxon>Bacteria</taxon>
        <taxon>Pseudomonadati</taxon>
        <taxon>Pseudomonadota</taxon>
        <taxon>Alphaproteobacteria</taxon>
        <taxon>Hyphomicrobiales</taxon>
        <taxon>Hyphomicrobiaceae</taxon>
        <taxon>Filomicrobium</taxon>
    </lineage>
</organism>
<dbReference type="EC" id="2.3.1.-" evidence="3"/>
<feature type="active site" evidence="3">
    <location>
        <position position="291"/>
    </location>
</feature>
<comment type="catalytic activity">
    <reaction evidence="3">
        <text>malonyl-[ACP] + an acyl-CoA + H(+) = a 3-oxoacyl-[ACP] + CO2 + CoA</text>
        <dbReference type="Rhea" id="RHEA:44448"/>
        <dbReference type="Rhea" id="RHEA-COMP:9623"/>
        <dbReference type="Rhea" id="RHEA-COMP:9916"/>
        <dbReference type="ChEBI" id="CHEBI:15378"/>
        <dbReference type="ChEBI" id="CHEBI:16526"/>
        <dbReference type="ChEBI" id="CHEBI:57287"/>
        <dbReference type="ChEBI" id="CHEBI:58342"/>
        <dbReference type="ChEBI" id="CHEBI:78449"/>
        <dbReference type="ChEBI" id="CHEBI:78776"/>
    </reaction>
</comment>
<comment type="function">
    <text evidence="3">Involved in the formation of the biotin precursor pimeloyl-ACP. Catalyzes the condensation of glutaryl-CoA, an intermediate in lysine degradation, with malonyl-ACP to produce 3-oxopimeloyl-ACP.</text>
</comment>
<feature type="region of interest" description="ACP-binding" evidence="3">
    <location>
        <begin position="262"/>
        <end position="266"/>
    </location>
</feature>
<dbReference type="CDD" id="cd00830">
    <property type="entry name" value="KAS_III"/>
    <property type="match status" value="1"/>
</dbReference>
<evidence type="ECO:0000256" key="1">
    <source>
        <dbReference type="ARBA" id="ARBA00022679"/>
    </source>
</evidence>
<comment type="pathway">
    <text evidence="3">Cofactor biosynthesis; biotin biosynthesis.</text>
</comment>